<dbReference type="OrthoDB" id="2905962at2759"/>
<dbReference type="EMBL" id="ML769569">
    <property type="protein sequence ID" value="KAE9393551.1"/>
    <property type="molecule type" value="Genomic_DNA"/>
</dbReference>
<dbReference type="Proteomes" id="UP000799118">
    <property type="component" value="Unassembled WGS sequence"/>
</dbReference>
<evidence type="ECO:0000313" key="2">
    <source>
        <dbReference type="EMBL" id="KAE9393551.1"/>
    </source>
</evidence>
<dbReference type="PROSITE" id="PS01016">
    <property type="entry name" value="GLYCOPROTEASE"/>
    <property type="match status" value="1"/>
</dbReference>
<name>A0A6A4H614_9AGAR</name>
<sequence>MDPSGDDYDSSNKDGESKPQNCWYRKKPFDFYRYEVDEDGIVQKIMEVPAPDEHRGRRQAKSPQRGILKSNSTGGASSGVDTTVAGAASYRAATPVTFSMPARKAPKYQHNTPLLDKDHGPGHLNTLRFQSKESEGNNWWYDSQAPNDLDFPLPVNPALSI</sequence>
<dbReference type="InterPro" id="IPR017860">
    <property type="entry name" value="Peptidase_M22_CS"/>
</dbReference>
<keyword evidence="3" id="KW-1185">Reference proteome</keyword>
<accession>A0A6A4H614</accession>
<protein>
    <submittedName>
        <fullName evidence="2">Uncharacterized protein</fullName>
    </submittedName>
</protein>
<dbReference type="AlphaFoldDB" id="A0A6A4H614"/>
<feature type="region of interest" description="Disordered" evidence="1">
    <location>
        <begin position="47"/>
        <end position="81"/>
    </location>
</feature>
<reference evidence="2" key="1">
    <citation type="journal article" date="2019" name="Environ. Microbiol.">
        <title>Fungal ecological strategies reflected in gene transcription - a case study of two litter decomposers.</title>
        <authorList>
            <person name="Barbi F."/>
            <person name="Kohler A."/>
            <person name="Barry K."/>
            <person name="Baskaran P."/>
            <person name="Daum C."/>
            <person name="Fauchery L."/>
            <person name="Ihrmark K."/>
            <person name="Kuo A."/>
            <person name="LaButti K."/>
            <person name="Lipzen A."/>
            <person name="Morin E."/>
            <person name="Grigoriev I.V."/>
            <person name="Henrissat B."/>
            <person name="Lindahl B."/>
            <person name="Martin F."/>
        </authorList>
    </citation>
    <scope>NUCLEOTIDE SEQUENCE</scope>
    <source>
        <strain evidence="2">JB14</strain>
    </source>
</reference>
<feature type="region of interest" description="Disordered" evidence="1">
    <location>
        <begin position="1"/>
        <end position="22"/>
    </location>
</feature>
<evidence type="ECO:0000313" key="3">
    <source>
        <dbReference type="Proteomes" id="UP000799118"/>
    </source>
</evidence>
<organism evidence="2 3">
    <name type="scientific">Gymnopus androsaceus JB14</name>
    <dbReference type="NCBI Taxonomy" id="1447944"/>
    <lineage>
        <taxon>Eukaryota</taxon>
        <taxon>Fungi</taxon>
        <taxon>Dikarya</taxon>
        <taxon>Basidiomycota</taxon>
        <taxon>Agaricomycotina</taxon>
        <taxon>Agaricomycetes</taxon>
        <taxon>Agaricomycetidae</taxon>
        <taxon>Agaricales</taxon>
        <taxon>Marasmiineae</taxon>
        <taxon>Omphalotaceae</taxon>
        <taxon>Gymnopus</taxon>
    </lineage>
</organism>
<feature type="compositionally biased region" description="Polar residues" evidence="1">
    <location>
        <begin position="69"/>
        <end position="81"/>
    </location>
</feature>
<proteinExistence type="predicted"/>
<feature type="region of interest" description="Disordered" evidence="1">
    <location>
        <begin position="98"/>
        <end position="123"/>
    </location>
</feature>
<gene>
    <name evidence="2" type="ORF">BT96DRAFT_1022962</name>
</gene>
<evidence type="ECO:0000256" key="1">
    <source>
        <dbReference type="SAM" id="MobiDB-lite"/>
    </source>
</evidence>